<dbReference type="PANTHER" id="PTHR46825:SF9">
    <property type="entry name" value="BETA-LACTAMASE-RELATED DOMAIN-CONTAINING PROTEIN"/>
    <property type="match status" value="1"/>
</dbReference>
<keyword evidence="3" id="KW-1185">Reference proteome</keyword>
<dbReference type="InterPro" id="IPR001466">
    <property type="entry name" value="Beta-lactam-related"/>
</dbReference>
<feature type="domain" description="Beta-lactamase-related" evidence="1">
    <location>
        <begin position="2"/>
        <end position="283"/>
    </location>
</feature>
<proteinExistence type="predicted"/>
<gene>
    <name evidence="2" type="ORF">DES45_1272</name>
</gene>
<comment type="caution">
    <text evidence="2">The sequence shown here is derived from an EMBL/GenBank/DDBJ whole genome shotgun (WGS) entry which is preliminary data.</text>
</comment>
<sequence length="490" mass="54266">MADLAHAVPLDPRTVIRIASQSKQFTVLLTLMLEAEGKLSLDDDVRLHCPWLPVDDDPIKLWHLASNTSGLRDILELMILSGVPILAPSSRRLARDFVSRQRRPNFPPGEDLLYSNTNFLLLSEILEQVSGKTFDELLTEKITGPLKMSDTRLMPRDDIILPRLATHHRVGPDGGWLKAAWGIAIGGEGGLVSTLDDMLQWQRNLRQPIVGTLEMFARMRRPTRLANGETVPYGLGLVNTMHHGLRGIGHGGWIAGSKSESVFFPELDLAVVILANTDEIVPFDLARQIVDLALGRKALMDISLSGRSRLEAAAGAYRHGTSSDIFRIVQRSSGPMLVTSMGTSSIAETAPGVYAPRTSIPAFTFRLESDGSIMTDRFGYRRRFDRVPTLDTENDGSGCAGTYYDSSLTAEISEGNDCRWLRLSSDVGACKLALEKFDTDLYVAHQGYPDMHDAWRIAPWVLPWLYTVRFVEGGIVLDSDRTKNLVLSRV</sequence>
<dbReference type="EMBL" id="QQBB01000027">
    <property type="protein sequence ID" value="RDI49561.1"/>
    <property type="molecule type" value="Genomic_DNA"/>
</dbReference>
<dbReference type="Proteomes" id="UP000254925">
    <property type="component" value="Unassembled WGS sequence"/>
</dbReference>
<dbReference type="InterPro" id="IPR050491">
    <property type="entry name" value="AmpC-like"/>
</dbReference>
<accession>A0A370H5Y5</accession>
<dbReference type="AlphaFoldDB" id="A0A370H5Y5"/>
<dbReference type="Gene3D" id="3.40.710.10">
    <property type="entry name" value="DD-peptidase/beta-lactamase superfamily"/>
    <property type="match status" value="1"/>
</dbReference>
<evidence type="ECO:0000313" key="2">
    <source>
        <dbReference type="EMBL" id="RDI49561.1"/>
    </source>
</evidence>
<dbReference type="InterPro" id="IPR012338">
    <property type="entry name" value="Beta-lactam/transpept-like"/>
</dbReference>
<dbReference type="Pfam" id="PF00144">
    <property type="entry name" value="Beta-lactamase"/>
    <property type="match status" value="1"/>
</dbReference>
<reference evidence="2 3" key="1">
    <citation type="submission" date="2018-07" db="EMBL/GenBank/DDBJ databases">
        <title>Genomic Encyclopedia of Type Strains, Phase IV (KMG-IV): sequencing the most valuable type-strain genomes for metagenomic binning, comparative biology and taxonomic classification.</title>
        <authorList>
            <person name="Goeker M."/>
        </authorList>
    </citation>
    <scope>NUCLEOTIDE SEQUENCE [LARGE SCALE GENOMIC DNA]</scope>
    <source>
        <strain evidence="2 3">DSM 14364</strain>
    </source>
</reference>
<dbReference type="PANTHER" id="PTHR46825">
    <property type="entry name" value="D-ALANYL-D-ALANINE-CARBOXYPEPTIDASE/ENDOPEPTIDASE AMPH"/>
    <property type="match status" value="1"/>
</dbReference>
<dbReference type="SUPFAM" id="SSF56601">
    <property type="entry name" value="beta-lactamase/transpeptidase-like"/>
    <property type="match status" value="1"/>
</dbReference>
<evidence type="ECO:0000313" key="3">
    <source>
        <dbReference type="Proteomes" id="UP000254925"/>
    </source>
</evidence>
<name>A0A370H5Y5_9HYPH</name>
<protein>
    <submittedName>
        <fullName evidence="2">CubicO group peptidase (Beta-lactamase class C family)</fullName>
    </submittedName>
</protein>
<evidence type="ECO:0000259" key="1">
    <source>
        <dbReference type="Pfam" id="PF00144"/>
    </source>
</evidence>
<organism evidence="2 3">
    <name type="scientific">Microvirga subterranea</name>
    <dbReference type="NCBI Taxonomy" id="186651"/>
    <lineage>
        <taxon>Bacteria</taxon>
        <taxon>Pseudomonadati</taxon>
        <taxon>Pseudomonadota</taxon>
        <taxon>Alphaproteobacteria</taxon>
        <taxon>Hyphomicrobiales</taxon>
        <taxon>Methylobacteriaceae</taxon>
        <taxon>Microvirga</taxon>
    </lineage>
</organism>